<organism evidence="2 3">
    <name type="scientific">Oedothorax gibbosus</name>
    <dbReference type="NCBI Taxonomy" id="931172"/>
    <lineage>
        <taxon>Eukaryota</taxon>
        <taxon>Metazoa</taxon>
        <taxon>Ecdysozoa</taxon>
        <taxon>Arthropoda</taxon>
        <taxon>Chelicerata</taxon>
        <taxon>Arachnida</taxon>
        <taxon>Araneae</taxon>
        <taxon>Araneomorphae</taxon>
        <taxon>Entelegynae</taxon>
        <taxon>Araneoidea</taxon>
        <taxon>Linyphiidae</taxon>
        <taxon>Erigoninae</taxon>
        <taxon>Oedothorax</taxon>
    </lineage>
</organism>
<proteinExistence type="predicted"/>
<comment type="caution">
    <text evidence="2">The sequence shown here is derived from an EMBL/GenBank/DDBJ whole genome shotgun (WGS) entry which is preliminary data.</text>
</comment>
<keyword evidence="3" id="KW-1185">Reference proteome</keyword>
<sequence>MTSLTKEKNDPHSLKNPSYENLPEVILFKIFSYLYVGDLCRAGRVCLRWYNLTRCPILWKSVDAHDMQLTSYQVQKLIPILPACVKYLRICSLSTQQRIPFLSPTTTINIRERCPHLRTLVIESAFIAKHINFTDITVEDLPQDLSILSLRKSFFHTDQFFCSVSHPTVPKVKVLDCTSCWCVSDNDILFFSRLSDLQEVYLAGCPVTDVGLVSFLNAVTNIKVLDLEGTSIGIQTMRVMSRECKSLEKLYLGHTKVTDDHLMAIEIAAWPQLQIMCLKKTYVSCVGLRYLVSALRTLQSLNVTTCSISSECVLELSVTMSMRKKLIFDKDEEDDDDIEYCDHFLLRNNYIER</sequence>
<reference evidence="2 3" key="1">
    <citation type="journal article" date="2022" name="Nat. Ecol. Evol.">
        <title>A masculinizing supergene underlies an exaggerated male reproductive morph in a spider.</title>
        <authorList>
            <person name="Hendrickx F."/>
            <person name="De Corte Z."/>
            <person name="Sonet G."/>
            <person name="Van Belleghem S.M."/>
            <person name="Kostlbacher S."/>
            <person name="Vangestel C."/>
        </authorList>
    </citation>
    <scope>NUCLEOTIDE SEQUENCE [LARGE SCALE GENOMIC DNA]</scope>
    <source>
        <strain evidence="2">W744_W776</strain>
    </source>
</reference>
<evidence type="ECO:0000259" key="1">
    <source>
        <dbReference type="PROSITE" id="PS50181"/>
    </source>
</evidence>
<dbReference type="AlphaFoldDB" id="A0AAV6V4L1"/>
<evidence type="ECO:0000313" key="2">
    <source>
        <dbReference type="EMBL" id="KAG8191464.1"/>
    </source>
</evidence>
<dbReference type="PROSITE" id="PS50181">
    <property type="entry name" value="FBOX"/>
    <property type="match status" value="1"/>
</dbReference>
<feature type="domain" description="F-box" evidence="1">
    <location>
        <begin position="16"/>
        <end position="62"/>
    </location>
</feature>
<dbReference type="Pfam" id="PF25372">
    <property type="entry name" value="DUF7885"/>
    <property type="match status" value="1"/>
</dbReference>
<protein>
    <recommendedName>
        <fullName evidence="1">F-box domain-containing protein</fullName>
    </recommendedName>
</protein>
<accession>A0AAV6V4L1</accession>
<dbReference type="Gene3D" id="1.20.1280.50">
    <property type="match status" value="1"/>
</dbReference>
<evidence type="ECO:0000313" key="3">
    <source>
        <dbReference type="Proteomes" id="UP000827092"/>
    </source>
</evidence>
<name>A0AAV6V4L1_9ARAC</name>
<dbReference type="GO" id="GO:0031146">
    <property type="term" value="P:SCF-dependent proteasomal ubiquitin-dependent protein catabolic process"/>
    <property type="evidence" value="ECO:0007669"/>
    <property type="project" value="TreeGrafter"/>
</dbReference>
<dbReference type="Pfam" id="PF12937">
    <property type="entry name" value="F-box-like"/>
    <property type="match status" value="1"/>
</dbReference>
<dbReference type="GO" id="GO:0019005">
    <property type="term" value="C:SCF ubiquitin ligase complex"/>
    <property type="evidence" value="ECO:0007669"/>
    <property type="project" value="TreeGrafter"/>
</dbReference>
<dbReference type="InterPro" id="IPR057207">
    <property type="entry name" value="FBXL15_LRR"/>
</dbReference>
<dbReference type="Gene3D" id="3.80.10.10">
    <property type="entry name" value="Ribonuclease Inhibitor"/>
    <property type="match status" value="2"/>
</dbReference>
<dbReference type="PANTHER" id="PTHR13318">
    <property type="entry name" value="PARTNER OF PAIRED, ISOFORM B-RELATED"/>
    <property type="match status" value="1"/>
</dbReference>
<gene>
    <name evidence="2" type="ORF">JTE90_020713</name>
</gene>
<dbReference type="EMBL" id="JAFNEN010000159">
    <property type="protein sequence ID" value="KAG8191464.1"/>
    <property type="molecule type" value="Genomic_DNA"/>
</dbReference>
<dbReference type="SUPFAM" id="SSF52047">
    <property type="entry name" value="RNI-like"/>
    <property type="match status" value="1"/>
</dbReference>
<dbReference type="InterPro" id="IPR001810">
    <property type="entry name" value="F-box_dom"/>
</dbReference>
<dbReference type="Proteomes" id="UP000827092">
    <property type="component" value="Unassembled WGS sequence"/>
</dbReference>
<dbReference type="InterPro" id="IPR032675">
    <property type="entry name" value="LRR_dom_sf"/>
</dbReference>